<gene>
    <name evidence="1" type="primary">ORF218125</name>
</gene>
<feature type="non-terminal residue" evidence="1">
    <location>
        <position position="1"/>
    </location>
</feature>
<feature type="non-terminal residue" evidence="1">
    <location>
        <position position="87"/>
    </location>
</feature>
<proteinExistence type="predicted"/>
<name>A0A0B7C0R0_9EUPU</name>
<accession>A0A0B7C0R0</accession>
<dbReference type="EMBL" id="HACG01051350">
    <property type="protein sequence ID" value="CEK98221.1"/>
    <property type="molecule type" value="Transcribed_RNA"/>
</dbReference>
<sequence length="87" mass="9859">ENVDERSLNNWLLEHTNDANKARLENWLEAHSMDKNRISAKGGSSSDMVVRNVLRNVPNMQKVTSQHISDSRVYHLGDSSEVKGDII</sequence>
<reference evidence="1" key="1">
    <citation type="submission" date="2014-12" db="EMBL/GenBank/DDBJ databases">
        <title>Insight into the proteome of Arion vulgaris.</title>
        <authorList>
            <person name="Aradska J."/>
            <person name="Bulat T."/>
            <person name="Smidak R."/>
            <person name="Sarate P."/>
            <person name="Gangsoo J."/>
            <person name="Sialana F."/>
            <person name="Bilban M."/>
            <person name="Lubec G."/>
        </authorList>
    </citation>
    <scope>NUCLEOTIDE SEQUENCE</scope>
    <source>
        <tissue evidence="1">Skin</tissue>
    </source>
</reference>
<evidence type="ECO:0000313" key="1">
    <source>
        <dbReference type="EMBL" id="CEK98221.1"/>
    </source>
</evidence>
<dbReference type="AlphaFoldDB" id="A0A0B7C0R0"/>
<protein>
    <submittedName>
        <fullName evidence="1">Uncharacterized protein</fullName>
    </submittedName>
</protein>
<organism evidence="1">
    <name type="scientific">Arion vulgaris</name>
    <dbReference type="NCBI Taxonomy" id="1028688"/>
    <lineage>
        <taxon>Eukaryota</taxon>
        <taxon>Metazoa</taxon>
        <taxon>Spiralia</taxon>
        <taxon>Lophotrochozoa</taxon>
        <taxon>Mollusca</taxon>
        <taxon>Gastropoda</taxon>
        <taxon>Heterobranchia</taxon>
        <taxon>Euthyneura</taxon>
        <taxon>Panpulmonata</taxon>
        <taxon>Eupulmonata</taxon>
        <taxon>Stylommatophora</taxon>
        <taxon>Helicina</taxon>
        <taxon>Arionoidea</taxon>
        <taxon>Arionidae</taxon>
        <taxon>Arion</taxon>
    </lineage>
</organism>